<sequence length="84" mass="8555">MAPWCGAGAPGCGNGTNATGAAAPPIPWFKTRGVSPYSVFYEGILTVPSNETSTSPDGEGDRQVESGSGGKKKRFEGLLVIPGI</sequence>
<gene>
    <name evidence="2" type="ORF">PG991_007196</name>
</gene>
<reference evidence="2 3" key="1">
    <citation type="submission" date="2023-01" db="EMBL/GenBank/DDBJ databases">
        <title>Analysis of 21 Apiospora genomes using comparative genomics revels a genus with tremendous synthesis potential of carbohydrate active enzymes and secondary metabolites.</title>
        <authorList>
            <person name="Sorensen T."/>
        </authorList>
    </citation>
    <scope>NUCLEOTIDE SEQUENCE [LARGE SCALE GENOMIC DNA]</scope>
    <source>
        <strain evidence="2 3">CBS 20057</strain>
    </source>
</reference>
<evidence type="ECO:0000256" key="1">
    <source>
        <dbReference type="SAM" id="MobiDB-lite"/>
    </source>
</evidence>
<protein>
    <submittedName>
        <fullName evidence="2">Uncharacterized protein</fullName>
    </submittedName>
</protein>
<feature type="region of interest" description="Disordered" evidence="1">
    <location>
        <begin position="48"/>
        <end position="84"/>
    </location>
</feature>
<dbReference type="EMBL" id="JAQQWI010000010">
    <property type="protein sequence ID" value="KAK8018006.1"/>
    <property type="molecule type" value="Genomic_DNA"/>
</dbReference>
<comment type="caution">
    <text evidence="2">The sequence shown here is derived from an EMBL/GenBank/DDBJ whole genome shotgun (WGS) entry which is preliminary data.</text>
</comment>
<evidence type="ECO:0000313" key="3">
    <source>
        <dbReference type="Proteomes" id="UP001396898"/>
    </source>
</evidence>
<proteinExistence type="predicted"/>
<organism evidence="2 3">
    <name type="scientific">Apiospora marii</name>
    <dbReference type="NCBI Taxonomy" id="335849"/>
    <lineage>
        <taxon>Eukaryota</taxon>
        <taxon>Fungi</taxon>
        <taxon>Dikarya</taxon>
        <taxon>Ascomycota</taxon>
        <taxon>Pezizomycotina</taxon>
        <taxon>Sordariomycetes</taxon>
        <taxon>Xylariomycetidae</taxon>
        <taxon>Amphisphaeriales</taxon>
        <taxon>Apiosporaceae</taxon>
        <taxon>Apiospora</taxon>
    </lineage>
</organism>
<name>A0ABR1RTY7_9PEZI</name>
<dbReference type="Proteomes" id="UP001396898">
    <property type="component" value="Unassembled WGS sequence"/>
</dbReference>
<keyword evidence="3" id="KW-1185">Reference proteome</keyword>
<evidence type="ECO:0000313" key="2">
    <source>
        <dbReference type="EMBL" id="KAK8018006.1"/>
    </source>
</evidence>
<accession>A0ABR1RTY7</accession>
<feature type="region of interest" description="Disordered" evidence="1">
    <location>
        <begin position="1"/>
        <end position="24"/>
    </location>
</feature>